<gene>
    <name evidence="12" type="ORF">DXX94_01060</name>
</gene>
<keyword evidence="3" id="KW-1134">Transmembrane beta strand</keyword>
<keyword evidence="2" id="KW-0813">Transport</keyword>
<evidence type="ECO:0000256" key="6">
    <source>
        <dbReference type="ARBA" id="ARBA00023114"/>
    </source>
</evidence>
<dbReference type="SUPFAM" id="SSF103088">
    <property type="entry name" value="OmpA-like"/>
    <property type="match status" value="1"/>
</dbReference>
<evidence type="ECO:0000256" key="4">
    <source>
        <dbReference type="ARBA" id="ARBA00022692"/>
    </source>
</evidence>
<dbReference type="EMBL" id="QUOT01000001">
    <property type="protein sequence ID" value="REL29422.1"/>
    <property type="molecule type" value="Genomic_DNA"/>
</dbReference>
<keyword evidence="4" id="KW-0812">Transmembrane</keyword>
<keyword evidence="5" id="KW-0406">Ion transport</keyword>
<proteinExistence type="predicted"/>
<protein>
    <submittedName>
        <fullName evidence="12">OmpA family protein</fullName>
    </submittedName>
</protein>
<evidence type="ECO:0000313" key="12">
    <source>
        <dbReference type="EMBL" id="REL29422.1"/>
    </source>
</evidence>
<dbReference type="PANTHER" id="PTHR30329">
    <property type="entry name" value="STATOR ELEMENT OF FLAGELLAR MOTOR COMPLEX"/>
    <property type="match status" value="1"/>
</dbReference>
<dbReference type="Gene3D" id="3.30.1330.60">
    <property type="entry name" value="OmpA-like domain"/>
    <property type="match status" value="1"/>
</dbReference>
<reference evidence="13" key="1">
    <citation type="submission" date="2018-08" db="EMBL/GenBank/DDBJ databases">
        <title>Thalassotalea euphylliae genome.</title>
        <authorList>
            <person name="Summers S."/>
            <person name="Rice S.A."/>
            <person name="Freckelton M.L."/>
            <person name="Nedved B.T."/>
            <person name="Hadfield M.G."/>
        </authorList>
    </citation>
    <scope>NUCLEOTIDE SEQUENCE [LARGE SCALE GENOMIC DNA]</scope>
    <source>
        <strain evidence="13">H3</strain>
    </source>
</reference>
<keyword evidence="8" id="KW-0998">Cell outer membrane</keyword>
<keyword evidence="13" id="KW-1185">Reference proteome</keyword>
<evidence type="ECO:0000256" key="5">
    <source>
        <dbReference type="ARBA" id="ARBA00023065"/>
    </source>
</evidence>
<evidence type="ECO:0000256" key="9">
    <source>
        <dbReference type="PROSITE-ProRule" id="PRU00473"/>
    </source>
</evidence>
<evidence type="ECO:0000259" key="11">
    <source>
        <dbReference type="PROSITE" id="PS51123"/>
    </source>
</evidence>
<organism evidence="12 13">
    <name type="scientific">Thalassotalea euphylliae</name>
    <dbReference type="NCBI Taxonomy" id="1655234"/>
    <lineage>
        <taxon>Bacteria</taxon>
        <taxon>Pseudomonadati</taxon>
        <taxon>Pseudomonadota</taxon>
        <taxon>Gammaproteobacteria</taxon>
        <taxon>Alteromonadales</taxon>
        <taxon>Colwelliaceae</taxon>
        <taxon>Thalassotalea</taxon>
    </lineage>
</organism>
<dbReference type="SUPFAM" id="SSF56925">
    <property type="entry name" value="OMPA-like"/>
    <property type="match status" value="1"/>
</dbReference>
<keyword evidence="10" id="KW-0732">Signal</keyword>
<evidence type="ECO:0000256" key="2">
    <source>
        <dbReference type="ARBA" id="ARBA00022448"/>
    </source>
</evidence>
<dbReference type="GO" id="GO:0046930">
    <property type="term" value="C:pore complex"/>
    <property type="evidence" value="ECO:0007669"/>
    <property type="project" value="UniProtKB-KW"/>
</dbReference>
<evidence type="ECO:0000256" key="7">
    <source>
        <dbReference type="ARBA" id="ARBA00023136"/>
    </source>
</evidence>
<dbReference type="PANTHER" id="PTHR30329:SF21">
    <property type="entry name" value="LIPOPROTEIN YIAD-RELATED"/>
    <property type="match status" value="1"/>
</dbReference>
<dbReference type="PROSITE" id="PS51123">
    <property type="entry name" value="OMPA_2"/>
    <property type="match status" value="1"/>
</dbReference>
<evidence type="ECO:0000256" key="8">
    <source>
        <dbReference type="ARBA" id="ARBA00023237"/>
    </source>
</evidence>
<sequence length="369" mass="40408">MKNNKIIALLVAGACSSAFSMGVMANEQPDASVLVKQAYGGIHYSYFDADNERLTVAGDRASGLEEGDGAGLSLGYRFSEYNELRIQYTDLSVDALRSVYGDQDGRSVAIDVLHFPSKKNLYLIGGFKEIDLEEKEVSANIGMGYRHYFTNRFAGFVEGKGHYQFEEYHTDFNATLGLIYFFGENKARTASPVTSKPTVAKPVTAKPATTPTIKDADKDGVIDSLDQCPGTPTNHMVDIKGCTLFSEKMRSIEVQVNFDNNSDVIKPEFYGEVEKLANFLKQYSGVNLTIEGHSSSVGAAGYNKTLSMKRAQAVVDMLVNEYRIDGGRLNAVGYGEERLINEANTAAAHAENRRIMATAETSEKVAVEK</sequence>
<dbReference type="GO" id="GO:0009279">
    <property type="term" value="C:cell outer membrane"/>
    <property type="evidence" value="ECO:0007669"/>
    <property type="project" value="UniProtKB-SubCell"/>
</dbReference>
<comment type="subcellular location">
    <subcellularLocation>
        <location evidence="1">Cell outer membrane</location>
        <topology evidence="1">Multi-pass membrane protein</topology>
    </subcellularLocation>
</comment>
<dbReference type="InterPro" id="IPR036737">
    <property type="entry name" value="OmpA-like_sf"/>
</dbReference>
<dbReference type="Proteomes" id="UP000256899">
    <property type="component" value="Unassembled WGS sequence"/>
</dbReference>
<dbReference type="GO" id="GO:0015288">
    <property type="term" value="F:porin activity"/>
    <property type="evidence" value="ECO:0007669"/>
    <property type="project" value="UniProtKB-KW"/>
</dbReference>
<feature type="domain" description="OmpA-like" evidence="11">
    <location>
        <begin position="245"/>
        <end position="363"/>
    </location>
</feature>
<feature type="chain" id="PRO_5017616727" evidence="10">
    <location>
        <begin position="26"/>
        <end position="369"/>
    </location>
</feature>
<keyword evidence="7 9" id="KW-0472">Membrane</keyword>
<evidence type="ECO:0000256" key="3">
    <source>
        <dbReference type="ARBA" id="ARBA00022452"/>
    </source>
</evidence>
<dbReference type="CDD" id="cd07185">
    <property type="entry name" value="OmpA_C-like"/>
    <property type="match status" value="1"/>
</dbReference>
<dbReference type="InterPro" id="IPR006665">
    <property type="entry name" value="OmpA-like"/>
</dbReference>
<dbReference type="AlphaFoldDB" id="A0A3E0U002"/>
<dbReference type="Gene3D" id="2.40.160.20">
    <property type="match status" value="1"/>
</dbReference>
<dbReference type="RefSeq" id="WP_116013301.1">
    <property type="nucleotide sequence ID" value="NZ_QUOT01000001.1"/>
</dbReference>
<name>A0A3E0U002_9GAMM</name>
<dbReference type="InterPro" id="IPR006664">
    <property type="entry name" value="OMP_bac"/>
</dbReference>
<dbReference type="PRINTS" id="PR01021">
    <property type="entry name" value="OMPADOMAIN"/>
</dbReference>
<dbReference type="InterPro" id="IPR050330">
    <property type="entry name" value="Bact_OuterMem_StrucFunc"/>
</dbReference>
<evidence type="ECO:0000256" key="10">
    <source>
        <dbReference type="SAM" id="SignalP"/>
    </source>
</evidence>
<evidence type="ECO:0000313" key="13">
    <source>
        <dbReference type="Proteomes" id="UP000256899"/>
    </source>
</evidence>
<comment type="caution">
    <text evidence="12">The sequence shown here is derived from an EMBL/GenBank/DDBJ whole genome shotgun (WGS) entry which is preliminary data.</text>
</comment>
<dbReference type="Pfam" id="PF00691">
    <property type="entry name" value="OmpA"/>
    <property type="match status" value="1"/>
</dbReference>
<accession>A0A3E0U002</accession>
<dbReference type="GO" id="GO:0006811">
    <property type="term" value="P:monoatomic ion transport"/>
    <property type="evidence" value="ECO:0007669"/>
    <property type="project" value="UniProtKB-KW"/>
</dbReference>
<feature type="signal peptide" evidence="10">
    <location>
        <begin position="1"/>
        <end position="25"/>
    </location>
</feature>
<evidence type="ECO:0000256" key="1">
    <source>
        <dbReference type="ARBA" id="ARBA00004571"/>
    </source>
</evidence>
<dbReference type="InterPro" id="IPR011250">
    <property type="entry name" value="OMP/PagP_B-barrel"/>
</dbReference>
<keyword evidence="6" id="KW-0626">Porin</keyword>